<gene>
    <name evidence="8" type="ORF">DGD08_17695</name>
</gene>
<feature type="compositionally biased region" description="Pro residues" evidence="6">
    <location>
        <begin position="171"/>
        <end position="180"/>
    </location>
</feature>
<dbReference type="GO" id="GO:0046872">
    <property type="term" value="F:metal ion binding"/>
    <property type="evidence" value="ECO:0007669"/>
    <property type="project" value="UniProtKB-KW"/>
</dbReference>
<dbReference type="OMA" id="YCRCMAY"/>
<dbReference type="SUPFAM" id="SSF47741">
    <property type="entry name" value="CO dehydrogenase ISP C-domain like"/>
    <property type="match status" value="1"/>
</dbReference>
<dbReference type="InterPro" id="IPR006058">
    <property type="entry name" value="2Fe2S_fd_BS"/>
</dbReference>
<dbReference type="GO" id="GO:0016491">
    <property type="term" value="F:oxidoreductase activity"/>
    <property type="evidence" value="ECO:0007669"/>
    <property type="project" value="UniProtKB-KW"/>
</dbReference>
<dbReference type="InterPro" id="IPR051452">
    <property type="entry name" value="Diverse_Oxidoreductases"/>
</dbReference>
<dbReference type="InterPro" id="IPR012675">
    <property type="entry name" value="Beta-grasp_dom_sf"/>
</dbReference>
<dbReference type="Gene3D" id="3.10.20.30">
    <property type="match status" value="1"/>
</dbReference>
<dbReference type="EMBL" id="DPIY01000012">
    <property type="protein sequence ID" value="HCT59038.1"/>
    <property type="molecule type" value="Genomic_DNA"/>
</dbReference>
<dbReference type="AlphaFoldDB" id="A0A3D4VEJ0"/>
<dbReference type="InterPro" id="IPR036010">
    <property type="entry name" value="2Fe-2S_ferredoxin-like_sf"/>
</dbReference>
<keyword evidence="4" id="KW-0408">Iron</keyword>
<evidence type="ECO:0000313" key="8">
    <source>
        <dbReference type="EMBL" id="HCT59038.1"/>
    </source>
</evidence>
<evidence type="ECO:0000256" key="1">
    <source>
        <dbReference type="ARBA" id="ARBA00022714"/>
    </source>
</evidence>
<evidence type="ECO:0000259" key="7">
    <source>
        <dbReference type="PROSITE" id="PS51085"/>
    </source>
</evidence>
<dbReference type="SUPFAM" id="SSF54292">
    <property type="entry name" value="2Fe-2S ferredoxin-like"/>
    <property type="match status" value="1"/>
</dbReference>
<feature type="domain" description="2Fe-2S ferredoxin-type" evidence="7">
    <location>
        <begin position="5"/>
        <end position="81"/>
    </location>
</feature>
<dbReference type="CDD" id="cd00207">
    <property type="entry name" value="fer2"/>
    <property type="match status" value="1"/>
</dbReference>
<dbReference type="PROSITE" id="PS51085">
    <property type="entry name" value="2FE2S_FER_2"/>
    <property type="match status" value="1"/>
</dbReference>
<dbReference type="Pfam" id="PF01799">
    <property type="entry name" value="Fer2_2"/>
    <property type="match status" value="1"/>
</dbReference>
<keyword evidence="2" id="KW-0479">Metal-binding</keyword>
<dbReference type="InterPro" id="IPR002888">
    <property type="entry name" value="2Fe-2S-bd"/>
</dbReference>
<dbReference type="PROSITE" id="PS00197">
    <property type="entry name" value="2FE2S_FER_1"/>
    <property type="match status" value="1"/>
</dbReference>
<dbReference type="Proteomes" id="UP000264071">
    <property type="component" value="Unassembled WGS sequence"/>
</dbReference>
<dbReference type="InterPro" id="IPR001041">
    <property type="entry name" value="2Fe-2S_ferredoxin-type"/>
</dbReference>
<protein>
    <submittedName>
        <fullName evidence="8">(2Fe-2S)-binding protein</fullName>
    </submittedName>
</protein>
<dbReference type="Gene3D" id="1.10.150.120">
    <property type="entry name" value="[2Fe-2S]-binding domain"/>
    <property type="match status" value="1"/>
</dbReference>
<organism evidence="8 9">
    <name type="scientific">Gemmatimonas aurantiaca</name>
    <dbReference type="NCBI Taxonomy" id="173480"/>
    <lineage>
        <taxon>Bacteria</taxon>
        <taxon>Pseudomonadati</taxon>
        <taxon>Gemmatimonadota</taxon>
        <taxon>Gemmatimonadia</taxon>
        <taxon>Gemmatimonadales</taxon>
        <taxon>Gemmatimonadaceae</taxon>
        <taxon>Gemmatimonas</taxon>
    </lineage>
</organism>
<evidence type="ECO:0000256" key="4">
    <source>
        <dbReference type="ARBA" id="ARBA00023004"/>
    </source>
</evidence>
<dbReference type="InterPro" id="IPR036884">
    <property type="entry name" value="2Fe-2S-bd_dom_sf"/>
</dbReference>
<dbReference type="Pfam" id="PF00111">
    <property type="entry name" value="Fer2"/>
    <property type="match status" value="1"/>
</dbReference>
<evidence type="ECO:0000256" key="5">
    <source>
        <dbReference type="ARBA" id="ARBA00023014"/>
    </source>
</evidence>
<sequence length="180" mass="18536">MSQGAPILLLVNGREHAVAMSEDTPLLWALRESMQLMGTKFGCGMALCGACTVHVDGAPTRACVTPIGTLAGRSITTIEGLQGAVVEVVRAAWVNADVPQCGYCQSGQVMATTALLLQHPMPTDADIDAALIGNICRCGTYPRIRAAIHAAAQQLLTASPAMPTSDSSSAPTPPPPSSSP</sequence>
<keyword evidence="5" id="KW-0411">Iron-sulfur</keyword>
<evidence type="ECO:0000256" key="3">
    <source>
        <dbReference type="ARBA" id="ARBA00023002"/>
    </source>
</evidence>
<reference evidence="8 9" key="1">
    <citation type="journal article" date="2018" name="Nat. Biotechnol.">
        <title>A standardized bacterial taxonomy based on genome phylogeny substantially revises the tree of life.</title>
        <authorList>
            <person name="Parks D.H."/>
            <person name="Chuvochina M."/>
            <person name="Waite D.W."/>
            <person name="Rinke C."/>
            <person name="Skarshewski A."/>
            <person name="Chaumeil P.A."/>
            <person name="Hugenholtz P."/>
        </authorList>
    </citation>
    <scope>NUCLEOTIDE SEQUENCE [LARGE SCALE GENOMIC DNA]</scope>
    <source>
        <strain evidence="8">UBA8844</strain>
    </source>
</reference>
<keyword evidence="3" id="KW-0560">Oxidoreductase</keyword>
<accession>A0A3D4VEJ0</accession>
<evidence type="ECO:0000313" key="9">
    <source>
        <dbReference type="Proteomes" id="UP000264071"/>
    </source>
</evidence>
<evidence type="ECO:0000256" key="2">
    <source>
        <dbReference type="ARBA" id="ARBA00022723"/>
    </source>
</evidence>
<dbReference type="PANTHER" id="PTHR44379">
    <property type="entry name" value="OXIDOREDUCTASE WITH IRON-SULFUR SUBUNIT"/>
    <property type="match status" value="1"/>
</dbReference>
<keyword evidence="1" id="KW-0001">2Fe-2S</keyword>
<name>A0A3D4VEJ0_9BACT</name>
<feature type="region of interest" description="Disordered" evidence="6">
    <location>
        <begin position="159"/>
        <end position="180"/>
    </location>
</feature>
<dbReference type="PANTHER" id="PTHR44379:SF2">
    <property type="entry name" value="BLR6218 PROTEIN"/>
    <property type="match status" value="1"/>
</dbReference>
<comment type="caution">
    <text evidence="8">The sequence shown here is derived from an EMBL/GenBank/DDBJ whole genome shotgun (WGS) entry which is preliminary data.</text>
</comment>
<proteinExistence type="predicted"/>
<evidence type="ECO:0000256" key="6">
    <source>
        <dbReference type="SAM" id="MobiDB-lite"/>
    </source>
</evidence>
<feature type="compositionally biased region" description="Low complexity" evidence="6">
    <location>
        <begin position="159"/>
        <end position="170"/>
    </location>
</feature>
<dbReference type="GO" id="GO:0051537">
    <property type="term" value="F:2 iron, 2 sulfur cluster binding"/>
    <property type="evidence" value="ECO:0007669"/>
    <property type="project" value="UniProtKB-KW"/>
</dbReference>